<dbReference type="CDD" id="cd12231">
    <property type="entry name" value="RRM2_U2AF65"/>
    <property type="match status" value="1"/>
</dbReference>
<evidence type="ECO:0000256" key="10">
    <source>
        <dbReference type="SAM" id="MobiDB-lite"/>
    </source>
</evidence>
<dbReference type="Proteomes" id="UP000650467">
    <property type="component" value="Unassembled WGS sequence"/>
</dbReference>
<dbReference type="InterPro" id="IPR000504">
    <property type="entry name" value="RRM_dom"/>
</dbReference>
<evidence type="ECO:0000256" key="6">
    <source>
        <dbReference type="ARBA" id="ARBA00023187"/>
    </source>
</evidence>
<feature type="compositionally biased region" description="Basic and acidic residues" evidence="10">
    <location>
        <begin position="52"/>
        <end position="85"/>
    </location>
</feature>
<feature type="compositionally biased region" description="Basic and acidic residues" evidence="10">
    <location>
        <begin position="8"/>
        <end position="28"/>
    </location>
</feature>
<feature type="domain" description="RRM" evidence="11">
    <location>
        <begin position="177"/>
        <end position="260"/>
    </location>
</feature>
<dbReference type="FunFam" id="3.30.70.330:FF:000097">
    <property type="entry name" value="U2 snRNP auxiliary factor large subunit"/>
    <property type="match status" value="1"/>
</dbReference>
<dbReference type="NCBIfam" id="TIGR01642">
    <property type="entry name" value="U2AF_lg"/>
    <property type="match status" value="1"/>
</dbReference>
<dbReference type="PANTHER" id="PTHR23139">
    <property type="entry name" value="RNA-BINDING PROTEIN"/>
    <property type="match status" value="1"/>
</dbReference>
<name>A0A835W1N8_CHLIN</name>
<dbReference type="GO" id="GO:0008380">
    <property type="term" value="P:RNA splicing"/>
    <property type="evidence" value="ECO:0007669"/>
    <property type="project" value="UniProtKB-KW"/>
</dbReference>
<dbReference type="CDD" id="cd12230">
    <property type="entry name" value="RRM1_U2AF65"/>
    <property type="match status" value="1"/>
</dbReference>
<dbReference type="GO" id="GO:0006397">
    <property type="term" value="P:mRNA processing"/>
    <property type="evidence" value="ECO:0007669"/>
    <property type="project" value="UniProtKB-KW"/>
</dbReference>
<comment type="similarity">
    <text evidence="2 9">Belongs to the splicing factor SR family.</text>
</comment>
<protein>
    <recommendedName>
        <fullName evidence="9">Splicing factor U2af large subunit</fullName>
    </recommendedName>
    <alternativeName>
        <fullName evidence="9">U2 auxiliary factor 65 kDa subunit</fullName>
    </alternativeName>
    <alternativeName>
        <fullName evidence="9">U2 small nuclear ribonucleoprotein auxiliary factor large subunit (U2 snRNP auxiliary factor large subunit)</fullName>
    </alternativeName>
</protein>
<evidence type="ECO:0000256" key="7">
    <source>
        <dbReference type="ARBA" id="ARBA00023242"/>
    </source>
</evidence>
<keyword evidence="13" id="KW-1185">Reference proteome</keyword>
<dbReference type="SMART" id="SM00360">
    <property type="entry name" value="RRM"/>
    <property type="match status" value="2"/>
</dbReference>
<dbReference type="SUPFAM" id="SSF54928">
    <property type="entry name" value="RNA-binding domain, RBD"/>
    <property type="match status" value="2"/>
</dbReference>
<gene>
    <name evidence="12" type="ORF">HXX76_005950</name>
</gene>
<evidence type="ECO:0000313" key="12">
    <source>
        <dbReference type="EMBL" id="KAG2437292.1"/>
    </source>
</evidence>
<reference evidence="12" key="1">
    <citation type="journal article" date="2020" name="bioRxiv">
        <title>Comparative genomics of Chlamydomonas.</title>
        <authorList>
            <person name="Craig R.J."/>
            <person name="Hasan A.R."/>
            <person name="Ness R.W."/>
            <person name="Keightley P.D."/>
        </authorList>
    </citation>
    <scope>NUCLEOTIDE SEQUENCE</scope>
    <source>
        <strain evidence="12">SAG 7.73</strain>
    </source>
</reference>
<dbReference type="PROSITE" id="PS50102">
    <property type="entry name" value="RRM"/>
    <property type="match status" value="2"/>
</dbReference>
<feature type="region of interest" description="Disordered" evidence="10">
    <location>
        <begin position="1"/>
        <end position="107"/>
    </location>
</feature>
<evidence type="ECO:0000256" key="5">
    <source>
        <dbReference type="ARBA" id="ARBA00022884"/>
    </source>
</evidence>
<organism evidence="12 13">
    <name type="scientific">Chlamydomonas incerta</name>
    <dbReference type="NCBI Taxonomy" id="51695"/>
    <lineage>
        <taxon>Eukaryota</taxon>
        <taxon>Viridiplantae</taxon>
        <taxon>Chlorophyta</taxon>
        <taxon>core chlorophytes</taxon>
        <taxon>Chlorophyceae</taxon>
        <taxon>CS clade</taxon>
        <taxon>Chlamydomonadales</taxon>
        <taxon>Chlamydomonadaceae</taxon>
        <taxon>Chlamydomonas</taxon>
    </lineage>
</organism>
<dbReference type="FunFam" id="3.30.70.330:FF:000568">
    <property type="entry name" value="U2 snRNP auxiliary factor large subunit"/>
    <property type="match status" value="1"/>
</dbReference>
<proteinExistence type="inferred from homology"/>
<dbReference type="FunFam" id="3.30.70.330:FF:000057">
    <property type="entry name" value="U2 snRNP auxiliary factor large subunit"/>
    <property type="match status" value="1"/>
</dbReference>
<sequence>MSHYGGGHRGDRGGDRGSDQRNNYRPEPEQGYGYPPMRDEVWPPAGGGGGGRMDRGRERFDDRDRAREAGRRERSRDRAERERRPAQRSRSRSRSGSPPVKQGRRRPTLFDVLPAGMAPGAPPPPAVLPGAQPNLAAAAAFAAAPPSLGLPPPPVAGFGAPPGGPPAVSQQATRHARRIYVGGLPPTATEQSISSFFSHALAAIGGNTAGPGNAVVNVYINREKNFAFVELRTVEETSNSMSLDGIMFEGVSVRVRRPNDYNPAAAVSLGPSTPNPALNLAAIGLSNSNLGGGGGGGGGGKSNPNDNPDRIFVGGLPYYLTEDQCRELLGSFGAIKSFDLVKDRDTGNSKGYGFVVYQDTSVTDIACAGLNGLKMGDRTLTVRRATEGAPGSGGGPAMGPAGLGGLVGLGGMNPLAGLGGVAVNPLGLATATRIVVLTDAVSAEEIIDDQEYQDILEDMKDEASRHGLCNNVLIPRPTADNPTPAGMCKVIMEFNDVNGAVKARNAMHGRKFAGRVVNATYLTEAAYFGGRYDELAA</sequence>
<keyword evidence="6 9" id="KW-0508">mRNA splicing</keyword>
<evidence type="ECO:0000256" key="1">
    <source>
        <dbReference type="ARBA" id="ARBA00004123"/>
    </source>
</evidence>
<dbReference type="EMBL" id="JAEHOC010000011">
    <property type="protein sequence ID" value="KAG2437292.1"/>
    <property type="molecule type" value="Genomic_DNA"/>
</dbReference>
<evidence type="ECO:0000256" key="9">
    <source>
        <dbReference type="RuleBase" id="RU364135"/>
    </source>
</evidence>
<dbReference type="AlphaFoldDB" id="A0A835W1N8"/>
<keyword evidence="5 8" id="KW-0694">RNA-binding</keyword>
<dbReference type="Pfam" id="PF00076">
    <property type="entry name" value="RRM_1"/>
    <property type="match status" value="2"/>
</dbReference>
<evidence type="ECO:0000256" key="2">
    <source>
        <dbReference type="ARBA" id="ARBA00010269"/>
    </source>
</evidence>
<dbReference type="OrthoDB" id="10266058at2759"/>
<evidence type="ECO:0000259" key="11">
    <source>
        <dbReference type="PROSITE" id="PS50102"/>
    </source>
</evidence>
<accession>A0A835W1N8</accession>
<keyword evidence="4" id="KW-0677">Repeat</keyword>
<keyword evidence="7 9" id="KW-0539">Nucleus</keyword>
<comment type="function">
    <text evidence="9">Necessary for the splicing of pre-mRNA.</text>
</comment>
<dbReference type="InterPro" id="IPR035979">
    <property type="entry name" value="RBD_domain_sf"/>
</dbReference>
<comment type="caution">
    <text evidence="12">The sequence shown here is derived from an EMBL/GenBank/DDBJ whole genome shotgun (WGS) entry which is preliminary data.</text>
</comment>
<evidence type="ECO:0000313" key="13">
    <source>
        <dbReference type="Proteomes" id="UP000650467"/>
    </source>
</evidence>
<dbReference type="GO" id="GO:0003723">
    <property type="term" value="F:RNA binding"/>
    <property type="evidence" value="ECO:0007669"/>
    <property type="project" value="UniProtKB-UniRule"/>
</dbReference>
<keyword evidence="3 9" id="KW-0507">mRNA processing</keyword>
<evidence type="ECO:0000256" key="4">
    <source>
        <dbReference type="ARBA" id="ARBA00022737"/>
    </source>
</evidence>
<comment type="subcellular location">
    <subcellularLocation>
        <location evidence="1 9">Nucleus</location>
    </subcellularLocation>
</comment>
<dbReference type="CDD" id="cd12232">
    <property type="entry name" value="RRM3_U2AF65"/>
    <property type="match status" value="1"/>
</dbReference>
<dbReference type="Gene3D" id="3.30.70.330">
    <property type="match status" value="3"/>
</dbReference>
<evidence type="ECO:0000256" key="3">
    <source>
        <dbReference type="ARBA" id="ARBA00022664"/>
    </source>
</evidence>
<dbReference type="InterPro" id="IPR006529">
    <property type="entry name" value="U2AF_lg"/>
</dbReference>
<dbReference type="GO" id="GO:0005634">
    <property type="term" value="C:nucleus"/>
    <property type="evidence" value="ECO:0007669"/>
    <property type="project" value="UniProtKB-SubCell"/>
</dbReference>
<evidence type="ECO:0000256" key="8">
    <source>
        <dbReference type="PROSITE-ProRule" id="PRU00176"/>
    </source>
</evidence>
<dbReference type="InterPro" id="IPR012677">
    <property type="entry name" value="Nucleotide-bd_a/b_plait_sf"/>
</dbReference>
<feature type="domain" description="RRM" evidence="11">
    <location>
        <begin position="309"/>
        <end position="387"/>
    </location>
</feature>